<dbReference type="RefSeq" id="WP_255064385.1">
    <property type="nucleotide sequence ID" value="NZ_JANDBD010000016.1"/>
</dbReference>
<keyword evidence="1" id="KW-1133">Transmembrane helix</keyword>
<protein>
    <submittedName>
        <fullName evidence="2">Uncharacterized protein</fullName>
    </submittedName>
</protein>
<accession>A0ABT1MF36</accession>
<keyword evidence="1" id="KW-0472">Membrane</keyword>
<proteinExistence type="predicted"/>
<evidence type="ECO:0000313" key="3">
    <source>
        <dbReference type="Proteomes" id="UP001651690"/>
    </source>
</evidence>
<evidence type="ECO:0000256" key="1">
    <source>
        <dbReference type="SAM" id="Phobius"/>
    </source>
</evidence>
<dbReference type="Proteomes" id="UP001651690">
    <property type="component" value="Unassembled WGS sequence"/>
</dbReference>
<name>A0ABT1MF36_9MYCO</name>
<organism evidence="2 3">
    <name type="scientific">Mycolicibacterium arenosum</name>
    <dbReference type="NCBI Taxonomy" id="2952157"/>
    <lineage>
        <taxon>Bacteria</taxon>
        <taxon>Bacillati</taxon>
        <taxon>Actinomycetota</taxon>
        <taxon>Actinomycetes</taxon>
        <taxon>Mycobacteriales</taxon>
        <taxon>Mycobacteriaceae</taxon>
        <taxon>Mycolicibacterium</taxon>
    </lineage>
</organism>
<reference evidence="2 3" key="1">
    <citation type="submission" date="2022-06" db="EMBL/GenBank/DDBJ databases">
        <title>Mycolicibacterium sp. CAU 1645 isolated from seawater.</title>
        <authorList>
            <person name="Kim W."/>
        </authorList>
    </citation>
    <scope>NUCLEOTIDE SEQUENCE [LARGE SCALE GENOMIC DNA]</scope>
    <source>
        <strain evidence="2 3">CAU 1645</strain>
    </source>
</reference>
<dbReference type="EMBL" id="JANDBD010000016">
    <property type="protein sequence ID" value="MCP9276387.1"/>
    <property type="molecule type" value="Genomic_DNA"/>
</dbReference>
<gene>
    <name evidence="2" type="ORF">NM203_29785</name>
</gene>
<keyword evidence="1" id="KW-0812">Transmembrane</keyword>
<sequence length="58" mass="6126">MDKSTTGWLALILLVVGLVLAPASAVFRKHESAVATTGVLCIVTSAVVFGIGYYWLSE</sequence>
<feature type="transmembrane region" description="Helical" evidence="1">
    <location>
        <begin position="35"/>
        <end position="56"/>
    </location>
</feature>
<evidence type="ECO:0000313" key="2">
    <source>
        <dbReference type="EMBL" id="MCP9276387.1"/>
    </source>
</evidence>
<comment type="caution">
    <text evidence="2">The sequence shown here is derived from an EMBL/GenBank/DDBJ whole genome shotgun (WGS) entry which is preliminary data.</text>
</comment>
<keyword evidence="3" id="KW-1185">Reference proteome</keyword>